<comment type="caution">
    <text evidence="3">The sequence shown here is derived from an EMBL/GenBank/DDBJ whole genome shotgun (WGS) entry which is preliminary data.</text>
</comment>
<reference evidence="3 4" key="1">
    <citation type="submission" date="2014-01" db="EMBL/GenBank/DDBJ databases">
        <title>Actinotalea ferrariae CF5-4.</title>
        <authorList>
            <person name="Chen F."/>
            <person name="Li Y."/>
            <person name="Wang G."/>
        </authorList>
    </citation>
    <scope>NUCLEOTIDE SEQUENCE [LARGE SCALE GENOMIC DNA]</scope>
    <source>
        <strain evidence="3 4">CF5-4</strain>
    </source>
</reference>
<sequence>MALALLVLAAAGSLPVAGPVRLTTAPARTVPTPRHALTGDAAVAAPCVRWPGRSRGRVEQHLQPARLRLVGRQVGARLVLRGGRRPGREPRVDESTGQAPDLLRSSRQAPQQGAALGVVELWGRRQGERPLRA</sequence>
<organism evidence="3 4">
    <name type="scientific">Actinotalea ferrariae CF5-4</name>
    <dbReference type="NCBI Taxonomy" id="948458"/>
    <lineage>
        <taxon>Bacteria</taxon>
        <taxon>Bacillati</taxon>
        <taxon>Actinomycetota</taxon>
        <taxon>Actinomycetes</taxon>
        <taxon>Micrococcales</taxon>
        <taxon>Cellulomonadaceae</taxon>
        <taxon>Actinotalea</taxon>
    </lineage>
</organism>
<keyword evidence="4" id="KW-1185">Reference proteome</keyword>
<feature type="signal peptide" evidence="2">
    <location>
        <begin position="1"/>
        <end position="17"/>
    </location>
</feature>
<keyword evidence="2" id="KW-0732">Signal</keyword>
<feature type="region of interest" description="Disordered" evidence="1">
    <location>
        <begin position="80"/>
        <end position="112"/>
    </location>
</feature>
<gene>
    <name evidence="3" type="ORF">N866_06860</name>
</gene>
<name>A0A021VN41_9CELL</name>
<feature type="chain" id="PRO_5038609796" description="Secreted protein" evidence="2">
    <location>
        <begin position="18"/>
        <end position="133"/>
    </location>
</feature>
<evidence type="ECO:0008006" key="5">
    <source>
        <dbReference type="Google" id="ProtNLM"/>
    </source>
</evidence>
<evidence type="ECO:0000256" key="1">
    <source>
        <dbReference type="SAM" id="MobiDB-lite"/>
    </source>
</evidence>
<dbReference type="EMBL" id="AXCW01000204">
    <property type="protein sequence ID" value="EYR62619.1"/>
    <property type="molecule type" value="Genomic_DNA"/>
</dbReference>
<evidence type="ECO:0000313" key="3">
    <source>
        <dbReference type="EMBL" id="EYR62619.1"/>
    </source>
</evidence>
<accession>A0A021VN41</accession>
<proteinExistence type="predicted"/>
<protein>
    <recommendedName>
        <fullName evidence="5">Secreted protein</fullName>
    </recommendedName>
</protein>
<evidence type="ECO:0000256" key="2">
    <source>
        <dbReference type="SAM" id="SignalP"/>
    </source>
</evidence>
<evidence type="ECO:0000313" key="4">
    <source>
        <dbReference type="Proteomes" id="UP000019753"/>
    </source>
</evidence>
<dbReference type="Proteomes" id="UP000019753">
    <property type="component" value="Unassembled WGS sequence"/>
</dbReference>
<dbReference type="AlphaFoldDB" id="A0A021VN41"/>